<dbReference type="SUPFAM" id="SSF52743">
    <property type="entry name" value="Subtilisin-like"/>
    <property type="match status" value="1"/>
</dbReference>
<feature type="active site" description="Charge relay system" evidence="5">
    <location>
        <position position="210"/>
    </location>
</feature>
<organism evidence="9 10">
    <name type="scientific">Kribbella albertanoniae</name>
    <dbReference type="NCBI Taxonomy" id="1266829"/>
    <lineage>
        <taxon>Bacteria</taxon>
        <taxon>Bacillati</taxon>
        <taxon>Actinomycetota</taxon>
        <taxon>Actinomycetes</taxon>
        <taxon>Propionibacteriales</taxon>
        <taxon>Kribbellaceae</taxon>
        <taxon>Kribbella</taxon>
    </lineage>
</organism>
<dbReference type="InterPro" id="IPR013783">
    <property type="entry name" value="Ig-like_fold"/>
</dbReference>
<dbReference type="Pfam" id="PF00082">
    <property type="entry name" value="Peptidase_S8"/>
    <property type="match status" value="1"/>
</dbReference>
<evidence type="ECO:0000313" key="9">
    <source>
        <dbReference type="EMBL" id="TDC30844.1"/>
    </source>
</evidence>
<dbReference type="PROSITE" id="PS00138">
    <property type="entry name" value="SUBTILASE_SER"/>
    <property type="match status" value="1"/>
</dbReference>
<dbReference type="InterPro" id="IPR036852">
    <property type="entry name" value="Peptidase_S8/S53_dom_sf"/>
</dbReference>
<dbReference type="InterPro" id="IPR035986">
    <property type="entry name" value="PKD_dom_sf"/>
</dbReference>
<feature type="domain" description="PKD" evidence="8">
    <location>
        <begin position="644"/>
        <end position="728"/>
    </location>
</feature>
<keyword evidence="3 5" id="KW-0378">Hydrolase</keyword>
<dbReference type="GO" id="GO:0005975">
    <property type="term" value="P:carbohydrate metabolic process"/>
    <property type="evidence" value="ECO:0007669"/>
    <property type="project" value="UniProtKB-ARBA"/>
</dbReference>
<evidence type="ECO:0000313" key="10">
    <source>
        <dbReference type="Proteomes" id="UP000295075"/>
    </source>
</evidence>
<feature type="active site" description="Charge relay system" evidence="5">
    <location>
        <position position="148"/>
    </location>
</feature>
<dbReference type="PRINTS" id="PR00723">
    <property type="entry name" value="SUBTILISIN"/>
</dbReference>
<dbReference type="GO" id="GO:0004252">
    <property type="term" value="F:serine-type endopeptidase activity"/>
    <property type="evidence" value="ECO:0007669"/>
    <property type="project" value="UniProtKB-UniRule"/>
</dbReference>
<dbReference type="CDD" id="cd00146">
    <property type="entry name" value="PKD"/>
    <property type="match status" value="1"/>
</dbReference>
<keyword evidence="10" id="KW-1185">Reference proteome</keyword>
<dbReference type="Gene3D" id="2.60.40.10">
    <property type="entry name" value="Immunoglobulins"/>
    <property type="match status" value="4"/>
</dbReference>
<evidence type="ECO:0000256" key="7">
    <source>
        <dbReference type="SAM" id="SignalP"/>
    </source>
</evidence>
<keyword evidence="7" id="KW-0732">Signal</keyword>
<dbReference type="InterPro" id="IPR000601">
    <property type="entry name" value="PKD_dom"/>
</dbReference>
<dbReference type="Proteomes" id="UP000295075">
    <property type="component" value="Unassembled WGS sequence"/>
</dbReference>
<feature type="chain" id="PRO_5020667695" description="PKD domain-containing protein" evidence="7">
    <location>
        <begin position="32"/>
        <end position="984"/>
    </location>
</feature>
<sequence>MGGTTMQIRRLLAALALAGLAAGVTQVPAQAATDPTTPSEQALIDKADDEGTTRVIVRVDQIADKQEVLDNIDQGTAEQNRTYRSFPLLALDADKAALTELAADPSVVSIQEDTVGSPTLAESIPFIRANTVHQLGFTGAGQTVAILDTGIDRDHPYFGSRIVSEACYSSTSGTNEVSLCPNGTASQTGAGSADAETANCLDGTNNICDHGTHVAGIAAGASAGVTGAPGNGVAPGANIIAIQIYHRSNTGCDGNPPCPQFYTSDFIAGLQRVYDLRNTFTIASANLSGGDDTNQTTACDANASKASIDLLLSVGITTTISSGNESHPNGVGAPACVSTAVTVGAIGVNASGNEVDSPANYSNRGPRLDLFAPGTSVRSSIPDDTWATFDGTSMAAPHVAGAFAALRHAYPNATAATLLGYLRDTGVNITYATSPTTNATTPRIDLLAALQQGNNPPTVSADHSTVTVNEGTTAGNAGGFGDPEGRPVALSASSGTVINAGGGRWSWTASTSDGPAQSRDVTITATDDKGETATTTFRLNVNNVAPSIVIAPGQPGSTTEGASYGVNATYSDPGSLDTHTAQIEWGDGTTTGVPATLGQVSGSHTYADNGGYTVKVTVTDDDGGTSSASFPVVVSNVAPVVTIDPAQVKTITEGSTLAAKASFVDPGSADTHTASIDWGFGAPTAGSLLGTTVTGSRAYGDNGSFSVGVKVTDDDGGSGTATFPVQVTNVAPTAVIDESGATVVNGVPTFIAHSGQPIDFTGRSTDPGSDDLALSWSWGDTTNYLVNPPGTDPANSPSLQPRDVTDAKSHAFGSACNYDVGFTARDDDGGSSADSAKVIVQGNAHLTRIAPLWYLQTRAGLRLPPVDLPVSTVNCYLQVAQHMSPVFSEARDVSTMAKAHAVLNIQLLNPKAEFDRQALTAWLNFADGSFDLSSGVDTNLDLRPDSTFGAVMAQAEAIRLNPASTNHQIRQQILLLEKLNTLGG</sequence>
<dbReference type="InterPro" id="IPR022409">
    <property type="entry name" value="PKD/Chitinase_dom"/>
</dbReference>
<feature type="active site" description="Charge relay system" evidence="5">
    <location>
        <position position="393"/>
    </location>
</feature>
<dbReference type="PANTHER" id="PTHR43806">
    <property type="entry name" value="PEPTIDASE S8"/>
    <property type="match status" value="1"/>
</dbReference>
<name>A0A4R4Q6R1_9ACTN</name>
<evidence type="ECO:0000256" key="4">
    <source>
        <dbReference type="ARBA" id="ARBA00022825"/>
    </source>
</evidence>
<gene>
    <name evidence="9" type="ORF">E1261_12425</name>
</gene>
<accession>A0A4R4Q6R1</accession>
<keyword evidence="2 5" id="KW-0645">Protease</keyword>
<dbReference type="SUPFAM" id="SSF49299">
    <property type="entry name" value="PKD domain"/>
    <property type="match status" value="1"/>
</dbReference>
<dbReference type="PROSITE" id="PS00137">
    <property type="entry name" value="SUBTILASE_HIS"/>
    <property type="match status" value="1"/>
</dbReference>
<dbReference type="InterPro" id="IPR015500">
    <property type="entry name" value="Peptidase_S8_subtilisin-rel"/>
</dbReference>
<keyword evidence="4 5" id="KW-0720">Serine protease</keyword>
<comment type="similarity">
    <text evidence="1 5 6">Belongs to the peptidase S8 family.</text>
</comment>
<dbReference type="AlphaFoldDB" id="A0A4R4Q6R1"/>
<protein>
    <recommendedName>
        <fullName evidence="8">PKD domain-containing protein</fullName>
    </recommendedName>
</protein>
<dbReference type="Gene3D" id="3.40.50.200">
    <property type="entry name" value="Peptidase S8/S53 domain"/>
    <property type="match status" value="1"/>
</dbReference>
<dbReference type="Pfam" id="PF17963">
    <property type="entry name" value="Big_9"/>
    <property type="match status" value="1"/>
</dbReference>
<dbReference type="SMART" id="SM00089">
    <property type="entry name" value="PKD"/>
    <property type="match status" value="3"/>
</dbReference>
<dbReference type="InterPro" id="IPR050131">
    <property type="entry name" value="Peptidase_S8_subtilisin-like"/>
</dbReference>
<reference evidence="9 10" key="1">
    <citation type="submission" date="2019-03" db="EMBL/GenBank/DDBJ databases">
        <title>Draft genome sequences of novel Actinobacteria.</title>
        <authorList>
            <person name="Sahin N."/>
            <person name="Ay H."/>
            <person name="Saygin H."/>
        </authorList>
    </citation>
    <scope>NUCLEOTIDE SEQUENCE [LARGE SCALE GENOMIC DNA]</scope>
    <source>
        <strain evidence="9 10">JCM 30547</strain>
    </source>
</reference>
<evidence type="ECO:0000256" key="3">
    <source>
        <dbReference type="ARBA" id="ARBA00022801"/>
    </source>
</evidence>
<evidence type="ECO:0000256" key="6">
    <source>
        <dbReference type="RuleBase" id="RU003355"/>
    </source>
</evidence>
<dbReference type="InterPro" id="IPR000209">
    <property type="entry name" value="Peptidase_S8/S53_dom"/>
</dbReference>
<dbReference type="InterPro" id="IPR022398">
    <property type="entry name" value="Peptidase_S8_His-AS"/>
</dbReference>
<dbReference type="GO" id="GO:0006508">
    <property type="term" value="P:proteolysis"/>
    <property type="evidence" value="ECO:0007669"/>
    <property type="project" value="UniProtKB-KW"/>
</dbReference>
<evidence type="ECO:0000256" key="1">
    <source>
        <dbReference type="ARBA" id="ARBA00011073"/>
    </source>
</evidence>
<evidence type="ECO:0000256" key="5">
    <source>
        <dbReference type="PROSITE-ProRule" id="PRU01240"/>
    </source>
</evidence>
<dbReference type="PROSITE" id="PS50093">
    <property type="entry name" value="PKD"/>
    <property type="match status" value="2"/>
</dbReference>
<dbReference type="PROSITE" id="PS00136">
    <property type="entry name" value="SUBTILASE_ASP"/>
    <property type="match status" value="1"/>
</dbReference>
<proteinExistence type="inferred from homology"/>
<dbReference type="InterPro" id="IPR023827">
    <property type="entry name" value="Peptidase_S8_Asp-AS"/>
</dbReference>
<feature type="signal peptide" evidence="7">
    <location>
        <begin position="1"/>
        <end position="31"/>
    </location>
</feature>
<dbReference type="Pfam" id="PF18911">
    <property type="entry name" value="PKD_4"/>
    <property type="match status" value="2"/>
</dbReference>
<dbReference type="PANTHER" id="PTHR43806:SF11">
    <property type="entry name" value="CEREVISIN-RELATED"/>
    <property type="match status" value="1"/>
</dbReference>
<dbReference type="InterPro" id="IPR023828">
    <property type="entry name" value="Peptidase_S8_Ser-AS"/>
</dbReference>
<comment type="caution">
    <text evidence="9">The sequence shown here is derived from an EMBL/GenBank/DDBJ whole genome shotgun (WGS) entry which is preliminary data.</text>
</comment>
<dbReference type="EMBL" id="SMKA01000040">
    <property type="protein sequence ID" value="TDC30844.1"/>
    <property type="molecule type" value="Genomic_DNA"/>
</dbReference>
<evidence type="ECO:0000256" key="2">
    <source>
        <dbReference type="ARBA" id="ARBA00022670"/>
    </source>
</evidence>
<dbReference type="PROSITE" id="PS51892">
    <property type="entry name" value="SUBTILASE"/>
    <property type="match status" value="1"/>
</dbReference>
<feature type="domain" description="PKD" evidence="8">
    <location>
        <begin position="551"/>
        <end position="634"/>
    </location>
</feature>
<evidence type="ECO:0000259" key="8">
    <source>
        <dbReference type="PROSITE" id="PS50093"/>
    </source>
</evidence>
<dbReference type="OrthoDB" id="9766923at2"/>